<dbReference type="Proteomes" id="UP000242715">
    <property type="component" value="Unassembled WGS sequence"/>
</dbReference>
<organism evidence="2 3">
    <name type="scientific">Trifolium subterraneum</name>
    <name type="common">Subterranean clover</name>
    <dbReference type="NCBI Taxonomy" id="3900"/>
    <lineage>
        <taxon>Eukaryota</taxon>
        <taxon>Viridiplantae</taxon>
        <taxon>Streptophyta</taxon>
        <taxon>Embryophyta</taxon>
        <taxon>Tracheophyta</taxon>
        <taxon>Spermatophyta</taxon>
        <taxon>Magnoliopsida</taxon>
        <taxon>eudicotyledons</taxon>
        <taxon>Gunneridae</taxon>
        <taxon>Pentapetalae</taxon>
        <taxon>rosids</taxon>
        <taxon>fabids</taxon>
        <taxon>Fabales</taxon>
        <taxon>Fabaceae</taxon>
        <taxon>Papilionoideae</taxon>
        <taxon>50 kb inversion clade</taxon>
        <taxon>NPAAA clade</taxon>
        <taxon>Hologalegina</taxon>
        <taxon>IRL clade</taxon>
        <taxon>Trifolieae</taxon>
        <taxon>Trifolium</taxon>
    </lineage>
</organism>
<dbReference type="SUPFAM" id="SSF81383">
    <property type="entry name" value="F-box domain"/>
    <property type="match status" value="1"/>
</dbReference>
<dbReference type="PANTHER" id="PTHR31639">
    <property type="entry name" value="F-BOX PROTEIN-LIKE"/>
    <property type="match status" value="1"/>
</dbReference>
<feature type="domain" description="F-box" evidence="1">
    <location>
        <begin position="5"/>
        <end position="41"/>
    </location>
</feature>
<evidence type="ECO:0000259" key="1">
    <source>
        <dbReference type="PROSITE" id="PS50181"/>
    </source>
</evidence>
<keyword evidence="3" id="KW-1185">Reference proteome</keyword>
<proteinExistence type="predicted"/>
<evidence type="ECO:0000313" key="3">
    <source>
        <dbReference type="Proteomes" id="UP000242715"/>
    </source>
</evidence>
<dbReference type="InterPro" id="IPR053781">
    <property type="entry name" value="F-box_AtFBL13-like"/>
</dbReference>
<dbReference type="PROSITE" id="PS50181">
    <property type="entry name" value="FBOX"/>
    <property type="match status" value="1"/>
</dbReference>
<accession>A0A2Z6M5Q6</accession>
<name>A0A2Z6M5Q6_TRISU</name>
<dbReference type="CDD" id="cd22160">
    <property type="entry name" value="F-box_AtFBL13-like"/>
    <property type="match status" value="1"/>
</dbReference>
<dbReference type="OrthoDB" id="1421244at2759"/>
<sequence length="490" mass="56761">MEQEEDRLSNLPKIILHNILSRLPEKDAARTSVLSKAWLEIWYTFPNLSICDSKFIGKSTQPVEDLQKKRTDFIDYVKSRLARFSKQRLAIKEFKLSVNCFELGYMSRDDVDLWLKLASESGVEVLELCNDPYKNEERQSECYVLPKSVIEAESLINQLEVLVEVTIYYFDVRYVKEVLQNIKPQNVLTSLTLTLDIFKPIIVDAPNPMFLDISTPPPSIKHLDLCIHPMSENLFPYLVDFLLLCCVPATISLSLNTSTRAFIEFFYEKLTGRKDDDCFCRSSDTKCWWHNLKDVKVTNSMKTDETVDLKTMLPEEDAARTSVLPKAWLEIWYTFPNLCFLDFQFIGKSTQPVEDIVDTKVVEMFSQPMDNSPKTRKDFIDYVNSRLARFWKQGLAIKEFNLYVNCFELGYMSRDVDLWLKLASESGIEVLDLCNIYANLKEANIDAPNLLLCGFQYGHSKPIISFSRISSELVVLVEINIRYFDVCYIT</sequence>
<evidence type="ECO:0000313" key="2">
    <source>
        <dbReference type="EMBL" id="GAU27396.1"/>
    </source>
</evidence>
<dbReference type="AlphaFoldDB" id="A0A2Z6M5Q6"/>
<reference evidence="3" key="1">
    <citation type="journal article" date="2017" name="Front. Plant Sci.">
        <title>Climate Clever Clovers: New Paradigm to Reduce the Environmental Footprint of Ruminants by Breeding Low Methanogenic Forages Utilizing Haplotype Variation.</title>
        <authorList>
            <person name="Kaur P."/>
            <person name="Appels R."/>
            <person name="Bayer P.E."/>
            <person name="Keeble-Gagnere G."/>
            <person name="Wang J."/>
            <person name="Hirakawa H."/>
            <person name="Shirasawa K."/>
            <person name="Vercoe P."/>
            <person name="Stefanova K."/>
            <person name="Durmic Z."/>
            <person name="Nichols P."/>
            <person name="Revell C."/>
            <person name="Isobe S.N."/>
            <person name="Edwards D."/>
            <person name="Erskine W."/>
        </authorList>
    </citation>
    <scope>NUCLEOTIDE SEQUENCE [LARGE SCALE GENOMIC DNA]</scope>
    <source>
        <strain evidence="3">cv. Daliak</strain>
    </source>
</reference>
<protein>
    <recommendedName>
        <fullName evidence="1">F-box domain-containing protein</fullName>
    </recommendedName>
</protein>
<dbReference type="InterPro" id="IPR001810">
    <property type="entry name" value="F-box_dom"/>
</dbReference>
<dbReference type="Pfam" id="PF00646">
    <property type="entry name" value="F-box"/>
    <property type="match status" value="1"/>
</dbReference>
<dbReference type="EMBL" id="DF973353">
    <property type="protein sequence ID" value="GAU27396.1"/>
    <property type="molecule type" value="Genomic_DNA"/>
</dbReference>
<dbReference type="InterPro" id="IPR036047">
    <property type="entry name" value="F-box-like_dom_sf"/>
</dbReference>
<gene>
    <name evidence="2" type="ORF">TSUD_356310</name>
</gene>
<dbReference type="PANTHER" id="PTHR31639:SF42">
    <property type="entry name" value="OS02G0160200 PROTEIN"/>
    <property type="match status" value="1"/>
</dbReference>